<dbReference type="EC" id="3.1.-.-" evidence="5"/>
<evidence type="ECO:0000256" key="3">
    <source>
        <dbReference type="ARBA" id="ARBA00022722"/>
    </source>
</evidence>
<dbReference type="SMART" id="SM00732">
    <property type="entry name" value="YqgFc"/>
    <property type="match status" value="1"/>
</dbReference>
<comment type="similarity">
    <text evidence="5">Belongs to the YqgF HJR family.</text>
</comment>
<dbReference type="AlphaFoldDB" id="A0A7M2WSB4"/>
<keyword evidence="8" id="KW-1185">Reference proteome</keyword>
<dbReference type="RefSeq" id="WP_206291335.1">
    <property type="nucleotide sequence ID" value="NZ_CP063458.1"/>
</dbReference>
<dbReference type="InterPro" id="IPR012337">
    <property type="entry name" value="RNaseH-like_sf"/>
</dbReference>
<dbReference type="InterPro" id="IPR005227">
    <property type="entry name" value="YqgF"/>
</dbReference>
<keyword evidence="4 5" id="KW-0378">Hydrolase</keyword>
<dbReference type="Gene3D" id="3.30.420.140">
    <property type="entry name" value="YqgF/RNase H-like domain"/>
    <property type="match status" value="1"/>
</dbReference>
<evidence type="ECO:0000256" key="1">
    <source>
        <dbReference type="ARBA" id="ARBA00022490"/>
    </source>
</evidence>
<proteinExistence type="inferred from homology"/>
<feature type="domain" description="YqgF/RNase H-like" evidence="6">
    <location>
        <begin position="1"/>
        <end position="101"/>
    </location>
</feature>
<dbReference type="NCBIfam" id="TIGR00250">
    <property type="entry name" value="RNAse_H_YqgF"/>
    <property type="match status" value="1"/>
</dbReference>
<dbReference type="EMBL" id="CP063458">
    <property type="protein sequence ID" value="QOV88356.1"/>
    <property type="molecule type" value="Genomic_DNA"/>
</dbReference>
<dbReference type="GO" id="GO:0016788">
    <property type="term" value="F:hydrolase activity, acting on ester bonds"/>
    <property type="evidence" value="ECO:0007669"/>
    <property type="project" value="UniProtKB-UniRule"/>
</dbReference>
<dbReference type="InterPro" id="IPR037027">
    <property type="entry name" value="YqgF/RNaseH-like_dom_sf"/>
</dbReference>
<protein>
    <recommendedName>
        <fullName evidence="5">Putative pre-16S rRNA nuclease</fullName>
        <ecNumber evidence="5">3.1.-.-</ecNumber>
    </recommendedName>
</protein>
<dbReference type="GO" id="GO:0004518">
    <property type="term" value="F:nuclease activity"/>
    <property type="evidence" value="ECO:0007669"/>
    <property type="project" value="UniProtKB-KW"/>
</dbReference>
<evidence type="ECO:0000313" key="8">
    <source>
        <dbReference type="Proteomes" id="UP000593765"/>
    </source>
</evidence>
<accession>A0A7M2WSB4</accession>
<dbReference type="Proteomes" id="UP000593765">
    <property type="component" value="Chromosome"/>
</dbReference>
<reference evidence="7 8" key="1">
    <citation type="submission" date="2020-10" db="EMBL/GenBank/DDBJ databases">
        <title>Wide distribution of Phycisphaera-like planctomycetes from WD2101 soil group in peatlands and genome analysis of the first cultivated representative.</title>
        <authorList>
            <person name="Dedysh S.N."/>
            <person name="Beletsky A.V."/>
            <person name="Ivanova A."/>
            <person name="Kulichevskaya I.S."/>
            <person name="Suzina N.E."/>
            <person name="Philippov D.A."/>
            <person name="Rakitin A.L."/>
            <person name="Mardanov A.V."/>
            <person name="Ravin N.V."/>
        </authorList>
    </citation>
    <scope>NUCLEOTIDE SEQUENCE [LARGE SCALE GENOMIC DNA]</scope>
    <source>
        <strain evidence="7 8">M1803</strain>
    </source>
</reference>
<dbReference type="Pfam" id="PF03652">
    <property type="entry name" value="RuvX"/>
    <property type="match status" value="1"/>
</dbReference>
<dbReference type="KEGG" id="hbs:IPV69_19185"/>
<dbReference type="PANTHER" id="PTHR33317">
    <property type="entry name" value="POLYNUCLEOTIDYL TRANSFERASE, RIBONUCLEASE H-LIKE SUPERFAMILY PROTEIN"/>
    <property type="match status" value="1"/>
</dbReference>
<dbReference type="InterPro" id="IPR006641">
    <property type="entry name" value="YqgF/RNaseH-like_dom"/>
</dbReference>
<dbReference type="GO" id="GO:0000967">
    <property type="term" value="P:rRNA 5'-end processing"/>
    <property type="evidence" value="ECO:0007669"/>
    <property type="project" value="UniProtKB-UniRule"/>
</dbReference>
<evidence type="ECO:0000256" key="2">
    <source>
        <dbReference type="ARBA" id="ARBA00022517"/>
    </source>
</evidence>
<keyword evidence="1 5" id="KW-0963">Cytoplasm</keyword>
<evidence type="ECO:0000259" key="6">
    <source>
        <dbReference type="SMART" id="SM00732"/>
    </source>
</evidence>
<keyword evidence="3 5" id="KW-0540">Nuclease</keyword>
<dbReference type="HAMAP" id="MF_00651">
    <property type="entry name" value="Nuclease_YqgF"/>
    <property type="match status" value="1"/>
</dbReference>
<gene>
    <name evidence="7" type="primary">ruvX</name>
    <name evidence="7" type="ORF">IPV69_19185</name>
</gene>
<comment type="function">
    <text evidence="5">Could be a nuclease involved in processing of the 5'-end of pre-16S rRNA.</text>
</comment>
<evidence type="ECO:0000256" key="4">
    <source>
        <dbReference type="ARBA" id="ARBA00022801"/>
    </source>
</evidence>
<evidence type="ECO:0000313" key="7">
    <source>
        <dbReference type="EMBL" id="QOV88356.1"/>
    </source>
</evidence>
<dbReference type="PANTHER" id="PTHR33317:SF4">
    <property type="entry name" value="POLYNUCLEOTIDYL TRANSFERASE, RIBONUCLEASE H-LIKE SUPERFAMILY PROTEIN"/>
    <property type="match status" value="1"/>
</dbReference>
<comment type="subcellular location">
    <subcellularLocation>
        <location evidence="5">Cytoplasm</location>
    </subcellularLocation>
</comment>
<organism evidence="7 8">
    <name type="scientific">Humisphaera borealis</name>
    <dbReference type="NCBI Taxonomy" id="2807512"/>
    <lineage>
        <taxon>Bacteria</taxon>
        <taxon>Pseudomonadati</taxon>
        <taxon>Planctomycetota</taxon>
        <taxon>Phycisphaerae</taxon>
        <taxon>Tepidisphaerales</taxon>
        <taxon>Tepidisphaeraceae</taxon>
        <taxon>Humisphaera</taxon>
    </lineage>
</organism>
<dbReference type="SUPFAM" id="SSF53098">
    <property type="entry name" value="Ribonuclease H-like"/>
    <property type="match status" value="1"/>
</dbReference>
<evidence type="ECO:0000256" key="5">
    <source>
        <dbReference type="HAMAP-Rule" id="MF_00651"/>
    </source>
</evidence>
<name>A0A7M2WSB4_9BACT</name>
<dbReference type="GO" id="GO:0005829">
    <property type="term" value="C:cytosol"/>
    <property type="evidence" value="ECO:0007669"/>
    <property type="project" value="TreeGrafter"/>
</dbReference>
<keyword evidence="2 5" id="KW-0690">Ribosome biogenesis</keyword>
<sequence length="150" mass="16259">MRTLAIDLGTRRVGIALSDEGGRFATALDVLTITTPSQAADEVLAIINRESPTRLVVGLPLNMDDSVGPAAKQTIAWAKDLSRRAGLPVVFIDERLSSFEAEQHLNDRKRGGERMTRQMKKERLDAIAAASFLQAFLDGRLGGIDVGGDR</sequence>
<dbReference type="CDD" id="cd16964">
    <property type="entry name" value="YqgF"/>
    <property type="match status" value="1"/>
</dbReference>